<name>K9TQ02_9CYAN</name>
<dbReference type="Proteomes" id="UP000010367">
    <property type="component" value="Chromosome"/>
</dbReference>
<sequence>MVGRKADKARRRGVRDKNEFGDPDFGINTVEFYRLLLE</sequence>
<keyword evidence="2" id="KW-1185">Reference proteome</keyword>
<gene>
    <name evidence="1" type="ORF">Oscil6304_4720</name>
</gene>
<dbReference type="InParanoid" id="K9TQ02"/>
<organism evidence="1 2">
    <name type="scientific">Oscillatoria acuminata PCC 6304</name>
    <dbReference type="NCBI Taxonomy" id="56110"/>
    <lineage>
        <taxon>Bacteria</taxon>
        <taxon>Bacillati</taxon>
        <taxon>Cyanobacteriota</taxon>
        <taxon>Cyanophyceae</taxon>
        <taxon>Oscillatoriophycideae</taxon>
        <taxon>Oscillatoriales</taxon>
        <taxon>Oscillatoriaceae</taxon>
        <taxon>Oscillatoria</taxon>
    </lineage>
</organism>
<protein>
    <submittedName>
        <fullName evidence="1">Uncharacterized protein</fullName>
    </submittedName>
</protein>
<accession>K9TQ02</accession>
<dbReference type="AlphaFoldDB" id="K9TQ02"/>
<dbReference type="HOGENOM" id="CLU_3330923_0_0_3"/>
<dbReference type="KEGG" id="oac:Oscil6304_4720"/>
<reference evidence="1 2" key="1">
    <citation type="submission" date="2012-06" db="EMBL/GenBank/DDBJ databases">
        <title>Finished chromosome of genome of Oscillatoria acuminata PCC 6304.</title>
        <authorList>
            <consortium name="US DOE Joint Genome Institute"/>
            <person name="Gugger M."/>
            <person name="Coursin T."/>
            <person name="Rippka R."/>
            <person name="Tandeau De Marsac N."/>
            <person name="Huntemann M."/>
            <person name="Wei C.-L."/>
            <person name="Han J."/>
            <person name="Detter J.C."/>
            <person name="Han C."/>
            <person name="Tapia R."/>
            <person name="Davenport K."/>
            <person name="Daligault H."/>
            <person name="Erkkila T."/>
            <person name="Gu W."/>
            <person name="Munk A.C.C."/>
            <person name="Teshima H."/>
            <person name="Xu Y."/>
            <person name="Chain P."/>
            <person name="Chen A."/>
            <person name="Krypides N."/>
            <person name="Mavromatis K."/>
            <person name="Markowitz V."/>
            <person name="Szeto E."/>
            <person name="Ivanova N."/>
            <person name="Mikhailova N."/>
            <person name="Ovchinnikova G."/>
            <person name="Pagani I."/>
            <person name="Pati A."/>
            <person name="Goodwin L."/>
            <person name="Peters L."/>
            <person name="Pitluck S."/>
            <person name="Woyke T."/>
            <person name="Kerfeld C."/>
        </authorList>
    </citation>
    <scope>NUCLEOTIDE SEQUENCE [LARGE SCALE GENOMIC DNA]</scope>
    <source>
        <strain evidence="1 2">PCC 6304</strain>
    </source>
</reference>
<evidence type="ECO:0000313" key="2">
    <source>
        <dbReference type="Proteomes" id="UP000010367"/>
    </source>
</evidence>
<dbReference type="EMBL" id="CP003607">
    <property type="protein sequence ID" value="AFY84231.1"/>
    <property type="molecule type" value="Genomic_DNA"/>
</dbReference>
<proteinExistence type="predicted"/>
<dbReference type="STRING" id="56110.Oscil6304_4720"/>
<evidence type="ECO:0000313" key="1">
    <source>
        <dbReference type="EMBL" id="AFY84231.1"/>
    </source>
</evidence>